<comment type="caution">
    <text evidence="4">The sequence shown here is derived from an EMBL/GenBank/DDBJ whole genome shotgun (WGS) entry which is preliminary data.</text>
</comment>
<feature type="compositionally biased region" description="Acidic residues" evidence="3">
    <location>
        <begin position="10"/>
        <end position="23"/>
    </location>
</feature>
<accession>A0A8T2UXF4</accession>
<dbReference type="EMBL" id="CM035409">
    <property type="protein sequence ID" value="KAH7438403.1"/>
    <property type="molecule type" value="Genomic_DNA"/>
</dbReference>
<dbReference type="OMA" id="VEFRMIQ"/>
<dbReference type="SUPFAM" id="SSF53254">
    <property type="entry name" value="Phosphoglycerate mutase-like"/>
    <property type="match status" value="1"/>
</dbReference>
<evidence type="ECO:0000256" key="2">
    <source>
        <dbReference type="PIRSR" id="PIRSR613078-2"/>
    </source>
</evidence>
<organism evidence="4 5">
    <name type="scientific">Ceratopteris richardii</name>
    <name type="common">Triangle waterfern</name>
    <dbReference type="NCBI Taxonomy" id="49495"/>
    <lineage>
        <taxon>Eukaryota</taxon>
        <taxon>Viridiplantae</taxon>
        <taxon>Streptophyta</taxon>
        <taxon>Embryophyta</taxon>
        <taxon>Tracheophyta</taxon>
        <taxon>Polypodiopsida</taxon>
        <taxon>Polypodiidae</taxon>
        <taxon>Polypodiales</taxon>
        <taxon>Pteridineae</taxon>
        <taxon>Pteridaceae</taxon>
        <taxon>Parkerioideae</taxon>
        <taxon>Ceratopteris</taxon>
    </lineage>
</organism>
<feature type="active site" description="Proton donor/acceptor" evidence="1">
    <location>
        <position position="211"/>
    </location>
</feature>
<dbReference type="PANTHER" id="PTHR47927:SF2">
    <property type="entry name" value="PHOSPHOGLYCERATE MUTASE FAMILY PROTEIN"/>
    <property type="match status" value="1"/>
</dbReference>
<protein>
    <submittedName>
        <fullName evidence="4">Uncharacterized protein</fullName>
    </submittedName>
</protein>
<dbReference type="PANTHER" id="PTHR47927">
    <property type="entry name" value="PUTATIVE-RELATED"/>
    <property type="match status" value="1"/>
</dbReference>
<dbReference type="EMBL" id="CM035409">
    <property type="protein sequence ID" value="KAH7438404.1"/>
    <property type="molecule type" value="Genomic_DNA"/>
</dbReference>
<dbReference type="Proteomes" id="UP000825935">
    <property type="component" value="Chromosome 4"/>
</dbReference>
<feature type="active site" description="Tele-phosphohistidine intermediate" evidence="1">
    <location>
        <position position="131"/>
    </location>
</feature>
<dbReference type="OrthoDB" id="354304at2759"/>
<proteinExistence type="predicted"/>
<dbReference type="InterPro" id="IPR029033">
    <property type="entry name" value="His_PPase_superfam"/>
</dbReference>
<evidence type="ECO:0000313" key="5">
    <source>
        <dbReference type="Proteomes" id="UP000825935"/>
    </source>
</evidence>
<name>A0A8T2UXF4_CERRI</name>
<dbReference type="SMART" id="SM00855">
    <property type="entry name" value="PGAM"/>
    <property type="match status" value="1"/>
</dbReference>
<dbReference type="Gene3D" id="3.40.50.1240">
    <property type="entry name" value="Phosphoglycerate mutase-like"/>
    <property type="match status" value="2"/>
</dbReference>
<feature type="region of interest" description="Disordered" evidence="3">
    <location>
        <begin position="1"/>
        <end position="36"/>
    </location>
</feature>
<evidence type="ECO:0000313" key="4">
    <source>
        <dbReference type="EMBL" id="KAH7438403.1"/>
    </source>
</evidence>
<evidence type="ECO:0000256" key="3">
    <source>
        <dbReference type="SAM" id="MobiDB-lite"/>
    </source>
</evidence>
<dbReference type="InterPro" id="IPR013078">
    <property type="entry name" value="His_Pase_superF_clade-1"/>
</dbReference>
<dbReference type="CDD" id="cd07067">
    <property type="entry name" value="HP_PGM_like"/>
    <property type="match status" value="1"/>
</dbReference>
<evidence type="ECO:0000256" key="1">
    <source>
        <dbReference type="PIRSR" id="PIRSR613078-1"/>
    </source>
</evidence>
<feature type="binding site" evidence="2">
    <location>
        <begin position="130"/>
        <end position="137"/>
    </location>
    <ligand>
        <name>substrate</name>
    </ligand>
</feature>
<sequence>MGSVQSVSFGEDDEGEEEEELEEKELIPQALQDNTNNKHLLVMESKEKLKMGALDELEQDPEIVPFESSASPASSVTTPHLGPSVKVWDPGHMLSPLSLPHHGRNFNMRMNTPPGAVVGDEICTDIYLIRHAESNMNTLPGLISGRSPSAMITPEGKRQARALGVFLLSHGVHFDAVFSSPLERCKQTAIVVCQEVNFSKENIEYADALMELSQGLWEGLRRSEIYSPELLNIITSSQPDFRPPGGESQRQVEFRMMEFMNNAVLPKAVEANVLKDKSSFRKQGKANLLMQVHPLNDTSDEVKVSDGMLPSVAGNGSLYHKGSGKSRLHIASSDAGTEDDMHLHEELDRKAALRPTVFTVAIFSHATAIKCLLRGILGSDPRMTHRFSIENTSTTVLRHSTHSGWEIQRINDTAHLRLL</sequence>
<keyword evidence="5" id="KW-1185">Reference proteome</keyword>
<reference evidence="4" key="1">
    <citation type="submission" date="2021-08" db="EMBL/GenBank/DDBJ databases">
        <title>WGS assembly of Ceratopteris richardii.</title>
        <authorList>
            <person name="Marchant D.B."/>
            <person name="Chen G."/>
            <person name="Jenkins J."/>
            <person name="Shu S."/>
            <person name="Leebens-Mack J."/>
            <person name="Grimwood J."/>
            <person name="Schmutz J."/>
            <person name="Soltis P."/>
            <person name="Soltis D."/>
            <person name="Chen Z.-H."/>
        </authorList>
    </citation>
    <scope>NUCLEOTIDE SEQUENCE</scope>
    <source>
        <strain evidence="4">Whitten #5841</strain>
        <tissue evidence="4">Leaf</tissue>
    </source>
</reference>
<dbReference type="AlphaFoldDB" id="A0A8T2UXF4"/>
<gene>
    <name evidence="4" type="ORF">KP509_04G013600</name>
</gene>
<dbReference type="Pfam" id="PF00300">
    <property type="entry name" value="His_Phos_1"/>
    <property type="match status" value="2"/>
</dbReference>
<feature type="binding site" evidence="2">
    <location>
        <position position="184"/>
    </location>
    <ligand>
        <name>substrate</name>
    </ligand>
</feature>